<evidence type="ECO:0000313" key="2">
    <source>
        <dbReference type="Proteomes" id="UP001501563"/>
    </source>
</evidence>
<keyword evidence="2" id="KW-1185">Reference proteome</keyword>
<sequence>MGDPMKARVAAAALTAGLVLTGCSSSSGLDNTSAEYQEGWNRAVAFHLPNQQGLKWAIDSCAYGVEYKKDPYPDLNGVSVFMHWDYSDHQRKEFAHGCLDMMRNTSDYKIAQQSWEG</sequence>
<evidence type="ECO:0008006" key="3">
    <source>
        <dbReference type="Google" id="ProtNLM"/>
    </source>
</evidence>
<accession>A0ABP7K4W9</accession>
<proteinExistence type="predicted"/>
<dbReference type="PROSITE" id="PS51257">
    <property type="entry name" value="PROKAR_LIPOPROTEIN"/>
    <property type="match status" value="1"/>
</dbReference>
<protein>
    <recommendedName>
        <fullName evidence="3">Lipoprotein</fullName>
    </recommendedName>
</protein>
<dbReference type="EMBL" id="BAAAZA010000008">
    <property type="protein sequence ID" value="GAA3865875.1"/>
    <property type="molecule type" value="Genomic_DNA"/>
</dbReference>
<dbReference type="Proteomes" id="UP001501563">
    <property type="component" value="Unassembled WGS sequence"/>
</dbReference>
<gene>
    <name evidence="1" type="ORF">GCM10022207_32860</name>
</gene>
<reference evidence="2" key="1">
    <citation type="journal article" date="2019" name="Int. J. Syst. Evol. Microbiol.">
        <title>The Global Catalogue of Microorganisms (GCM) 10K type strain sequencing project: providing services to taxonomists for standard genome sequencing and annotation.</title>
        <authorList>
            <consortium name="The Broad Institute Genomics Platform"/>
            <consortium name="The Broad Institute Genome Sequencing Center for Infectious Disease"/>
            <person name="Wu L."/>
            <person name="Ma J."/>
        </authorList>
    </citation>
    <scope>NUCLEOTIDE SEQUENCE [LARGE SCALE GENOMIC DNA]</scope>
    <source>
        <strain evidence="2">JCM 16578</strain>
    </source>
</reference>
<name>A0ABP7K4W9_9ACTN</name>
<comment type="caution">
    <text evidence="1">The sequence shown here is derived from an EMBL/GenBank/DDBJ whole genome shotgun (WGS) entry which is preliminary data.</text>
</comment>
<organism evidence="1 2">
    <name type="scientific">Streptomyces lannensis</name>
    <dbReference type="NCBI Taxonomy" id="766498"/>
    <lineage>
        <taxon>Bacteria</taxon>
        <taxon>Bacillati</taxon>
        <taxon>Actinomycetota</taxon>
        <taxon>Actinomycetes</taxon>
        <taxon>Kitasatosporales</taxon>
        <taxon>Streptomycetaceae</taxon>
        <taxon>Streptomyces</taxon>
    </lineage>
</organism>
<evidence type="ECO:0000313" key="1">
    <source>
        <dbReference type="EMBL" id="GAA3865875.1"/>
    </source>
</evidence>